<protein>
    <submittedName>
        <fullName evidence="1">Uncharacterized protein</fullName>
    </submittedName>
</protein>
<dbReference type="OrthoDB" id="5639019at2"/>
<evidence type="ECO:0000313" key="2">
    <source>
        <dbReference type="Proteomes" id="UP000032430"/>
    </source>
</evidence>
<gene>
    <name evidence="1" type="ORF">LFA_2273</name>
</gene>
<proteinExistence type="predicted"/>
<dbReference type="RefSeq" id="WP_015444251.1">
    <property type="nucleotide sequence ID" value="NZ_LN614827.1"/>
</dbReference>
<dbReference type="KEGG" id="lfa:LFA_2273"/>
<dbReference type="STRING" id="1212491.LFA_2273"/>
<keyword evidence="2" id="KW-1185">Reference proteome</keyword>
<reference evidence="2" key="1">
    <citation type="submission" date="2014-09" db="EMBL/GenBank/DDBJ databases">
        <authorList>
            <person name="Gomez-Valero L."/>
        </authorList>
    </citation>
    <scope>NUCLEOTIDE SEQUENCE [LARGE SCALE GENOMIC DNA]</scope>
    <source>
        <strain evidence="2">ATCC700992</strain>
    </source>
</reference>
<evidence type="ECO:0000313" key="1">
    <source>
        <dbReference type="EMBL" id="CEG57647.1"/>
    </source>
</evidence>
<dbReference type="HOGENOM" id="CLU_2717414_0_0_6"/>
<dbReference type="EMBL" id="LN614827">
    <property type="protein sequence ID" value="CEG57647.1"/>
    <property type="molecule type" value="Genomic_DNA"/>
</dbReference>
<dbReference type="AlphaFoldDB" id="A0A098G5B0"/>
<dbReference type="Proteomes" id="UP000032430">
    <property type="component" value="Chromosome I"/>
</dbReference>
<accession>A0A098G5B0</accession>
<organism evidence="1 2">
    <name type="scientific">Legionella fallonii LLAP-10</name>
    <dbReference type="NCBI Taxonomy" id="1212491"/>
    <lineage>
        <taxon>Bacteria</taxon>
        <taxon>Pseudomonadati</taxon>
        <taxon>Pseudomonadota</taxon>
        <taxon>Gammaproteobacteria</taxon>
        <taxon>Legionellales</taxon>
        <taxon>Legionellaceae</taxon>
        <taxon>Legionella</taxon>
    </lineage>
</organism>
<dbReference type="GeneID" id="57036058"/>
<sequence length="72" mass="8243">MELLDAVEALVKNPLLDTVALEDWVLSKSLVESYKNSDTHKIRELITDKKNFSDMSHVIPYPDMSHVFPVTK</sequence>
<name>A0A098G5B0_9GAMM</name>